<dbReference type="PANTHER" id="PTHR10745:SF8">
    <property type="entry name" value="DNA POLYMERASE SUBUNIT GAMMA-2, MITOCHONDRIAL"/>
    <property type="match status" value="1"/>
</dbReference>
<dbReference type="InterPro" id="IPR006195">
    <property type="entry name" value="aa-tRNA-synth_II"/>
</dbReference>
<dbReference type="InterPro" id="IPR002315">
    <property type="entry name" value="tRNA-synt_gly"/>
</dbReference>
<evidence type="ECO:0000256" key="6">
    <source>
        <dbReference type="ARBA" id="ARBA00022840"/>
    </source>
</evidence>
<dbReference type="PROSITE" id="PS50862">
    <property type="entry name" value="AA_TRNA_LIGASE_II"/>
    <property type="match status" value="1"/>
</dbReference>
<dbReference type="PANTHER" id="PTHR10745">
    <property type="entry name" value="GLYCYL-TRNA SYNTHETASE/DNA POLYMERASE SUBUNIT GAMMA-2"/>
    <property type="match status" value="1"/>
</dbReference>
<dbReference type="Pfam" id="PF00587">
    <property type="entry name" value="tRNA-synt_2b"/>
    <property type="match status" value="1"/>
</dbReference>
<dbReference type="CDD" id="cd00774">
    <property type="entry name" value="GlyRS-like_core"/>
    <property type="match status" value="1"/>
</dbReference>
<evidence type="ECO:0000256" key="1">
    <source>
        <dbReference type="ARBA" id="ARBA00008226"/>
    </source>
</evidence>
<dbReference type="PRINTS" id="PR01043">
    <property type="entry name" value="TRNASYNTHGLY"/>
</dbReference>
<gene>
    <name evidence="10" type="ORF">MGWOODY_Clf2512</name>
</gene>
<dbReference type="CDD" id="cd00858">
    <property type="entry name" value="GlyRS_anticodon"/>
    <property type="match status" value="1"/>
</dbReference>
<proteinExistence type="inferred from homology"/>
<keyword evidence="6" id="KW-0067">ATP-binding</keyword>
<dbReference type="SUPFAM" id="SSF52954">
    <property type="entry name" value="Class II aaRS ABD-related"/>
    <property type="match status" value="1"/>
</dbReference>
<evidence type="ECO:0000256" key="3">
    <source>
        <dbReference type="ARBA" id="ARBA00022490"/>
    </source>
</evidence>
<dbReference type="InterPro" id="IPR022961">
    <property type="entry name" value="Gly_tRNA_ligase_bac"/>
</dbReference>
<evidence type="ECO:0000256" key="8">
    <source>
        <dbReference type="ARBA" id="ARBA00023146"/>
    </source>
</evidence>
<keyword evidence="3" id="KW-0963">Cytoplasm</keyword>
<accession>A0A160V7K4</accession>
<dbReference type="EC" id="6.1.1.14" evidence="2"/>
<dbReference type="InterPro" id="IPR004154">
    <property type="entry name" value="Anticodon-bd"/>
</dbReference>
<dbReference type="GO" id="GO:0004820">
    <property type="term" value="F:glycine-tRNA ligase activity"/>
    <property type="evidence" value="ECO:0007669"/>
    <property type="project" value="UniProtKB-EC"/>
</dbReference>
<dbReference type="InterPro" id="IPR033731">
    <property type="entry name" value="GlyRS-like_core"/>
</dbReference>
<dbReference type="InterPro" id="IPR027031">
    <property type="entry name" value="Gly-tRNA_synthase/POLG2"/>
</dbReference>
<evidence type="ECO:0000256" key="5">
    <source>
        <dbReference type="ARBA" id="ARBA00022741"/>
    </source>
</evidence>
<dbReference type="Gene3D" id="3.30.930.10">
    <property type="entry name" value="Bira Bifunctional Protein, Domain 2"/>
    <property type="match status" value="1"/>
</dbReference>
<evidence type="ECO:0000256" key="2">
    <source>
        <dbReference type="ARBA" id="ARBA00012829"/>
    </source>
</evidence>
<dbReference type="AlphaFoldDB" id="A0A160V7K4"/>
<protein>
    <recommendedName>
        <fullName evidence="2">glycine--tRNA ligase</fullName>
        <ecNumber evidence="2">6.1.1.14</ecNumber>
    </recommendedName>
</protein>
<comment type="similarity">
    <text evidence="1">Belongs to the class-II aminoacyl-tRNA synthetase family.</text>
</comment>
<evidence type="ECO:0000256" key="7">
    <source>
        <dbReference type="ARBA" id="ARBA00022917"/>
    </source>
</evidence>
<sequence>MVRYMPYADMDKMMSLSKRRGFMFQSSEIYGGLGSTWDYGPLGVEIKRNVKEAWWRSVVTERDDMVGLDAAILMHPQVWVASGHVENFSDPLVECKECNSRFRQDHLLEETGIDPESPKAKTALKDLRCPNCGSELGPPRRFNLMFKTFMGPVEDTANEVFLRPETAQGIFVNFKNVLDSTRKKLPFGIGQIGKSFRNEITPGNFTFRTREFEQMEAEFFVKPGSDEEWLDSWVKSRYQWYVDLGIRTENLRMRKHGDDELAHYAKACYDVEYRFPWGWGELEGIANRGDFDLRQHQEVSGQDMTYFDESEEGDDRRYLPYVIEPSGGVDRATLAFWLDAYDEEPDGDNIRVVSHIHRDLAPVTVAALPLSRNDKLLPTARSVYDILRKHFKTQYDDSQAIGRRYRRQDEIGTPYCVTIDFDTIDDNQVTIRDRDTMHQARVPVSELVDILKDKLEHAW</sequence>
<feature type="domain" description="Aminoacyl-transfer RNA synthetases class-II family profile" evidence="9">
    <location>
        <begin position="11"/>
        <end position="362"/>
    </location>
</feature>
<keyword evidence="5" id="KW-0547">Nucleotide-binding</keyword>
<dbReference type="GO" id="GO:0005524">
    <property type="term" value="F:ATP binding"/>
    <property type="evidence" value="ECO:0007669"/>
    <property type="project" value="UniProtKB-KW"/>
</dbReference>
<dbReference type="EMBL" id="FAXA01000001">
    <property type="protein sequence ID" value="CUV01095.1"/>
    <property type="molecule type" value="Genomic_DNA"/>
</dbReference>
<evidence type="ECO:0000256" key="4">
    <source>
        <dbReference type="ARBA" id="ARBA00022598"/>
    </source>
</evidence>
<dbReference type="NCBIfam" id="NF003211">
    <property type="entry name" value="PRK04173.1"/>
    <property type="match status" value="1"/>
</dbReference>
<dbReference type="InterPro" id="IPR045864">
    <property type="entry name" value="aa-tRNA-synth_II/BPL/LPL"/>
</dbReference>
<dbReference type="InterPro" id="IPR036621">
    <property type="entry name" value="Anticodon-bd_dom_sf"/>
</dbReference>
<keyword evidence="8 10" id="KW-0030">Aminoacyl-tRNA synthetase</keyword>
<dbReference type="GO" id="GO:0005737">
    <property type="term" value="C:cytoplasm"/>
    <property type="evidence" value="ECO:0007669"/>
    <property type="project" value="InterPro"/>
</dbReference>
<keyword evidence="4 10" id="KW-0436">Ligase</keyword>
<dbReference type="Gene3D" id="3.40.50.800">
    <property type="entry name" value="Anticodon-binding domain"/>
    <property type="match status" value="1"/>
</dbReference>
<dbReference type="GO" id="GO:0044281">
    <property type="term" value="P:small molecule metabolic process"/>
    <property type="evidence" value="ECO:0007669"/>
    <property type="project" value="UniProtKB-ARBA"/>
</dbReference>
<dbReference type="NCBIfam" id="TIGR00389">
    <property type="entry name" value="glyS_dimeric"/>
    <property type="match status" value="1"/>
</dbReference>
<dbReference type="HAMAP" id="MF_00253_B">
    <property type="entry name" value="Gly_tRNA_synth_B"/>
    <property type="match status" value="1"/>
</dbReference>
<organism evidence="10">
    <name type="scientific">hydrothermal vent metagenome</name>
    <dbReference type="NCBI Taxonomy" id="652676"/>
    <lineage>
        <taxon>unclassified sequences</taxon>
        <taxon>metagenomes</taxon>
        <taxon>ecological metagenomes</taxon>
    </lineage>
</organism>
<dbReference type="FunFam" id="3.40.50.800:FF:000002">
    <property type="entry name" value="Glycine--tRNA ligase"/>
    <property type="match status" value="1"/>
</dbReference>
<name>A0A160V7K4_9ZZZZ</name>
<dbReference type="SUPFAM" id="SSF55681">
    <property type="entry name" value="Class II aaRS and biotin synthetases"/>
    <property type="match status" value="1"/>
</dbReference>
<evidence type="ECO:0000313" key="10">
    <source>
        <dbReference type="EMBL" id="CUV01095.1"/>
    </source>
</evidence>
<dbReference type="Pfam" id="PF03129">
    <property type="entry name" value="HGTP_anticodon"/>
    <property type="match status" value="1"/>
</dbReference>
<dbReference type="InterPro" id="IPR002314">
    <property type="entry name" value="aa-tRNA-synt_IIb"/>
</dbReference>
<keyword evidence="7" id="KW-0648">Protein biosynthesis</keyword>
<reference evidence="10" key="1">
    <citation type="submission" date="2015-10" db="EMBL/GenBank/DDBJ databases">
        <authorList>
            <person name="Gilbert D.G."/>
        </authorList>
    </citation>
    <scope>NUCLEOTIDE SEQUENCE</scope>
</reference>
<dbReference type="GO" id="GO:0006426">
    <property type="term" value="P:glycyl-tRNA aminoacylation"/>
    <property type="evidence" value="ECO:0007669"/>
    <property type="project" value="InterPro"/>
</dbReference>
<evidence type="ECO:0000259" key="9">
    <source>
        <dbReference type="PROSITE" id="PS50862"/>
    </source>
</evidence>